<dbReference type="RefSeq" id="WP_153483924.1">
    <property type="nucleotide sequence ID" value="NZ_VWNA01000001.1"/>
</dbReference>
<dbReference type="PIRSF" id="PIRSF000709">
    <property type="entry name" value="6PFK_2-Ptase"/>
    <property type="match status" value="1"/>
</dbReference>
<dbReference type="PANTHER" id="PTHR48100">
    <property type="entry name" value="BROAD-SPECIFICITY PHOSPHATASE YOR283W-RELATED"/>
    <property type="match status" value="1"/>
</dbReference>
<dbReference type="GO" id="GO:0005737">
    <property type="term" value="C:cytoplasm"/>
    <property type="evidence" value="ECO:0007669"/>
    <property type="project" value="TreeGrafter"/>
</dbReference>
<organism evidence="4 5">
    <name type="scientific">Segnochrobactrum spirostomi</name>
    <dbReference type="NCBI Taxonomy" id="2608987"/>
    <lineage>
        <taxon>Bacteria</taxon>
        <taxon>Pseudomonadati</taxon>
        <taxon>Pseudomonadota</taxon>
        <taxon>Alphaproteobacteria</taxon>
        <taxon>Hyphomicrobiales</taxon>
        <taxon>Segnochrobactraceae</taxon>
        <taxon>Segnochrobactrum</taxon>
    </lineage>
</organism>
<sequence length="199" mass="22161">MLGGFTLIHVRHGQTDWNAEGRLQGQQDIPLNPTGRGQAARNGRALAGYFEQHRIDPEDLDWIASPLSRSRETMEIIRDTLHLDPSDYRIEPTVREVTFGTWEGFTLDEIKARDPEGAAARKADKWGFVPPGGESYALLSARVGHWLKTVEHDTVLVSHGGVQRVLEGLLRGVAPADQPNLPVPQDKVFRYGDDGASWF</sequence>
<dbReference type="EMBL" id="VWNA01000001">
    <property type="protein sequence ID" value="MQT14035.1"/>
    <property type="molecule type" value="Genomic_DNA"/>
</dbReference>
<evidence type="ECO:0000313" key="5">
    <source>
        <dbReference type="Proteomes" id="UP000332515"/>
    </source>
</evidence>
<evidence type="ECO:0000313" key="4">
    <source>
        <dbReference type="EMBL" id="MQT14035.1"/>
    </source>
</evidence>
<dbReference type="CDD" id="cd07067">
    <property type="entry name" value="HP_PGM_like"/>
    <property type="match status" value="1"/>
</dbReference>
<dbReference type="Proteomes" id="UP000332515">
    <property type="component" value="Unassembled WGS sequence"/>
</dbReference>
<dbReference type="SMART" id="SM00855">
    <property type="entry name" value="PGAM"/>
    <property type="match status" value="1"/>
</dbReference>
<feature type="active site" description="Tele-phosphohistidine intermediate" evidence="1">
    <location>
        <position position="12"/>
    </location>
</feature>
<reference evidence="4 5" key="1">
    <citation type="submission" date="2019-09" db="EMBL/GenBank/DDBJ databases">
        <title>Segnochrobactrum spirostomi gen. nov., sp. nov., isolated from the ciliate Spirostomum cf. yagiui and description of a novel family, Segnochrobactraceae fam. nov. within the order Rhizobiales of the class Alphaproteobacteria.</title>
        <authorList>
            <person name="Akter S."/>
            <person name="Shazib S.U.A."/>
            <person name="Shin M.K."/>
        </authorList>
    </citation>
    <scope>NUCLEOTIDE SEQUENCE [LARGE SCALE GENOMIC DNA]</scope>
    <source>
        <strain evidence="4 5">Sp-1</strain>
    </source>
</reference>
<comment type="caution">
    <text evidence="4">The sequence shown here is derived from an EMBL/GenBank/DDBJ whole genome shotgun (WGS) entry which is preliminary data.</text>
</comment>
<dbReference type="InterPro" id="IPR013078">
    <property type="entry name" value="His_Pase_superF_clade-1"/>
</dbReference>
<feature type="region of interest" description="Disordered" evidence="3">
    <location>
        <begin position="18"/>
        <end position="38"/>
    </location>
</feature>
<evidence type="ECO:0000256" key="1">
    <source>
        <dbReference type="PIRSR" id="PIRSR613078-1"/>
    </source>
</evidence>
<protein>
    <submittedName>
        <fullName evidence="4">Histidine phosphatase family protein</fullName>
    </submittedName>
</protein>
<dbReference type="PANTHER" id="PTHR48100:SF59">
    <property type="entry name" value="ADENOSYLCOBALAMIN_ALPHA-RIBAZOLE PHOSPHATASE"/>
    <property type="match status" value="1"/>
</dbReference>
<dbReference type="Pfam" id="PF00300">
    <property type="entry name" value="His_Phos_1"/>
    <property type="match status" value="1"/>
</dbReference>
<proteinExistence type="predicted"/>
<evidence type="ECO:0000256" key="3">
    <source>
        <dbReference type="SAM" id="MobiDB-lite"/>
    </source>
</evidence>
<dbReference type="InterPro" id="IPR050275">
    <property type="entry name" value="PGM_Phosphatase"/>
</dbReference>
<feature type="active site" description="Proton donor/acceptor" evidence="1">
    <location>
        <position position="96"/>
    </location>
</feature>
<gene>
    <name evidence="4" type="ORF">F0357_15565</name>
</gene>
<feature type="binding site" evidence="2">
    <location>
        <begin position="11"/>
        <end position="18"/>
    </location>
    <ligand>
        <name>substrate</name>
    </ligand>
</feature>
<dbReference type="Gene3D" id="3.40.50.1240">
    <property type="entry name" value="Phosphoglycerate mutase-like"/>
    <property type="match status" value="1"/>
</dbReference>
<keyword evidence="5" id="KW-1185">Reference proteome</keyword>
<dbReference type="AlphaFoldDB" id="A0A6A7Y5Q4"/>
<name>A0A6A7Y5Q4_9HYPH</name>
<dbReference type="GO" id="GO:0016791">
    <property type="term" value="F:phosphatase activity"/>
    <property type="evidence" value="ECO:0007669"/>
    <property type="project" value="TreeGrafter"/>
</dbReference>
<feature type="binding site" evidence="2">
    <location>
        <position position="69"/>
    </location>
    <ligand>
        <name>substrate</name>
    </ligand>
</feature>
<dbReference type="SUPFAM" id="SSF53254">
    <property type="entry name" value="Phosphoglycerate mutase-like"/>
    <property type="match status" value="1"/>
</dbReference>
<evidence type="ECO:0000256" key="2">
    <source>
        <dbReference type="PIRSR" id="PIRSR613078-2"/>
    </source>
</evidence>
<dbReference type="InterPro" id="IPR029033">
    <property type="entry name" value="His_PPase_superfam"/>
</dbReference>
<accession>A0A6A7Y5Q4</accession>